<organism evidence="2 3">
    <name type="scientific">Salipiger abyssi</name>
    <dbReference type="NCBI Taxonomy" id="1250539"/>
    <lineage>
        <taxon>Bacteria</taxon>
        <taxon>Pseudomonadati</taxon>
        <taxon>Pseudomonadota</taxon>
        <taxon>Alphaproteobacteria</taxon>
        <taxon>Rhodobacterales</taxon>
        <taxon>Roseobacteraceae</taxon>
        <taxon>Salipiger</taxon>
    </lineage>
</organism>
<dbReference type="Proteomes" id="UP000187059">
    <property type="component" value="Plasmid pPABY1"/>
</dbReference>
<dbReference type="OrthoDB" id="5377981at2"/>
<dbReference type="Gene3D" id="3.40.710.10">
    <property type="entry name" value="DD-peptidase/beta-lactamase superfamily"/>
    <property type="match status" value="1"/>
</dbReference>
<evidence type="ECO:0000313" key="2">
    <source>
        <dbReference type="EMBL" id="APZ50789.1"/>
    </source>
</evidence>
<dbReference type="AlphaFoldDB" id="A0A1P8UN03"/>
<accession>A0A1P8UN03</accession>
<sequence>MTEGFDAAALRRFEDAIRQDIDAELYDGAVVRIARHGELAFDKAIGFADRAAGRAADAGDVFKVYSLTKAFTNALVLQAIDRGQIALTTRVVDVIPEFYGRDKFRAAKKDIINVGHLLTHRAGLPSTPSPLGYDKLHDFAAVVDAVCQMDVVGTPGEAFAYSPTLNHVLMAEIVRRVHGEGLSLREIMAKEIFEPLGMGSSGLGVIPAHQGRIVPVVSAMPEASWITDKDTLDLADTMEHPDAELPWVGALTTTGDVFRFAEMLRLGGTREGQRILSPAVIDKAVTLQTGDAINDLYHHLAHARGWETPPGNMGLGFALGGAGLRVTQFGTLSSPRTYGNFGAGSTLFWIDPERQITFVCLTAKVIEESRNIERFQRLSDMVLSAAT</sequence>
<dbReference type="SUPFAM" id="SSF56601">
    <property type="entry name" value="beta-lactamase/transpeptidase-like"/>
    <property type="match status" value="1"/>
</dbReference>
<keyword evidence="2" id="KW-0614">Plasmid</keyword>
<dbReference type="PANTHER" id="PTHR43283">
    <property type="entry name" value="BETA-LACTAMASE-RELATED"/>
    <property type="match status" value="1"/>
</dbReference>
<dbReference type="InterPro" id="IPR012338">
    <property type="entry name" value="Beta-lactam/transpept-like"/>
</dbReference>
<dbReference type="InterPro" id="IPR050789">
    <property type="entry name" value="Diverse_Enzym_Activities"/>
</dbReference>
<dbReference type="KEGG" id="paby:Ga0080574_TMP455"/>
<feature type="domain" description="Beta-lactamase-related" evidence="1">
    <location>
        <begin position="14"/>
        <end position="370"/>
    </location>
</feature>
<geneLocation type="plasmid" evidence="3">
    <name>ppaby1</name>
</geneLocation>
<dbReference type="Pfam" id="PF00144">
    <property type="entry name" value="Beta-lactamase"/>
    <property type="match status" value="1"/>
</dbReference>
<dbReference type="InterPro" id="IPR001466">
    <property type="entry name" value="Beta-lactam-related"/>
</dbReference>
<evidence type="ECO:0000313" key="3">
    <source>
        <dbReference type="Proteomes" id="UP000187059"/>
    </source>
</evidence>
<name>A0A1P8UN03_9RHOB</name>
<protein>
    <submittedName>
        <fullName evidence="2">Penicillin-binding protein, beta-lactamase class C</fullName>
    </submittedName>
</protein>
<evidence type="ECO:0000259" key="1">
    <source>
        <dbReference type="Pfam" id="PF00144"/>
    </source>
</evidence>
<gene>
    <name evidence="2" type="ORF">Ga0080574_TMP455</name>
</gene>
<dbReference type="EMBL" id="CP015091">
    <property type="protein sequence ID" value="APZ50789.1"/>
    <property type="molecule type" value="Genomic_DNA"/>
</dbReference>
<reference evidence="2 3" key="1">
    <citation type="submission" date="2016-04" db="EMBL/GenBank/DDBJ databases">
        <title>Deep-sea bacteria in the southern Pacific.</title>
        <authorList>
            <person name="Tang K."/>
        </authorList>
    </citation>
    <scope>NUCLEOTIDE SEQUENCE [LARGE SCALE GENOMIC DNA]</scope>
    <source>
        <strain evidence="2 3">JLT2014</strain>
        <plasmid evidence="3">ppaby1</plasmid>
    </source>
</reference>
<dbReference type="PANTHER" id="PTHR43283:SF3">
    <property type="entry name" value="BETA-LACTAMASE FAMILY PROTEIN (AFU_ORTHOLOGUE AFUA_5G07500)"/>
    <property type="match status" value="1"/>
</dbReference>
<proteinExistence type="predicted"/>
<keyword evidence="3" id="KW-1185">Reference proteome</keyword>
<dbReference type="RefSeq" id="WP_076694897.1">
    <property type="nucleotide sequence ID" value="NZ_CP015091.1"/>
</dbReference>